<dbReference type="Proteomes" id="UP001302126">
    <property type="component" value="Unassembled WGS sequence"/>
</dbReference>
<dbReference type="EMBL" id="MU864427">
    <property type="protein sequence ID" value="KAK4186291.1"/>
    <property type="molecule type" value="Genomic_DNA"/>
</dbReference>
<accession>A0AAN7AF48</accession>
<protein>
    <submittedName>
        <fullName evidence="1">Uncharacterized protein</fullName>
    </submittedName>
</protein>
<evidence type="ECO:0000313" key="2">
    <source>
        <dbReference type="Proteomes" id="UP001302126"/>
    </source>
</evidence>
<evidence type="ECO:0000313" key="1">
    <source>
        <dbReference type="EMBL" id="KAK4186291.1"/>
    </source>
</evidence>
<proteinExistence type="predicted"/>
<reference evidence="1" key="1">
    <citation type="journal article" date="2023" name="Mol. Phylogenet. Evol.">
        <title>Genome-scale phylogeny and comparative genomics of the fungal order Sordariales.</title>
        <authorList>
            <person name="Hensen N."/>
            <person name="Bonometti L."/>
            <person name="Westerberg I."/>
            <person name="Brannstrom I.O."/>
            <person name="Guillou S."/>
            <person name="Cros-Aarteil S."/>
            <person name="Calhoun S."/>
            <person name="Haridas S."/>
            <person name="Kuo A."/>
            <person name="Mondo S."/>
            <person name="Pangilinan J."/>
            <person name="Riley R."/>
            <person name="LaButti K."/>
            <person name="Andreopoulos B."/>
            <person name="Lipzen A."/>
            <person name="Chen C."/>
            <person name="Yan M."/>
            <person name="Daum C."/>
            <person name="Ng V."/>
            <person name="Clum A."/>
            <person name="Steindorff A."/>
            <person name="Ohm R.A."/>
            <person name="Martin F."/>
            <person name="Silar P."/>
            <person name="Natvig D.O."/>
            <person name="Lalanne C."/>
            <person name="Gautier V."/>
            <person name="Ament-Velasquez S.L."/>
            <person name="Kruys A."/>
            <person name="Hutchinson M.I."/>
            <person name="Powell A.J."/>
            <person name="Barry K."/>
            <person name="Miller A.N."/>
            <person name="Grigoriev I.V."/>
            <person name="Debuchy R."/>
            <person name="Gladieux P."/>
            <person name="Hiltunen Thoren M."/>
            <person name="Johannesson H."/>
        </authorList>
    </citation>
    <scope>NUCLEOTIDE SEQUENCE</scope>
    <source>
        <strain evidence="1">PSN309</strain>
    </source>
</reference>
<keyword evidence="2" id="KW-1185">Reference proteome</keyword>
<name>A0AAN7AF48_9PEZI</name>
<reference evidence="1" key="2">
    <citation type="submission" date="2023-05" db="EMBL/GenBank/DDBJ databases">
        <authorList>
            <consortium name="Lawrence Berkeley National Laboratory"/>
            <person name="Steindorff A."/>
            <person name="Hensen N."/>
            <person name="Bonometti L."/>
            <person name="Westerberg I."/>
            <person name="Brannstrom I.O."/>
            <person name="Guillou S."/>
            <person name="Cros-Aarteil S."/>
            <person name="Calhoun S."/>
            <person name="Haridas S."/>
            <person name="Kuo A."/>
            <person name="Mondo S."/>
            <person name="Pangilinan J."/>
            <person name="Riley R."/>
            <person name="Labutti K."/>
            <person name="Andreopoulos B."/>
            <person name="Lipzen A."/>
            <person name="Chen C."/>
            <person name="Yanf M."/>
            <person name="Daum C."/>
            <person name="Ng V."/>
            <person name="Clum A."/>
            <person name="Ohm R."/>
            <person name="Martin F."/>
            <person name="Silar P."/>
            <person name="Natvig D."/>
            <person name="Lalanne C."/>
            <person name="Gautier V."/>
            <person name="Ament-Velasquez S.L."/>
            <person name="Kruys A."/>
            <person name="Hutchinson M.I."/>
            <person name="Powell A.J."/>
            <person name="Barry K."/>
            <person name="Miller A.N."/>
            <person name="Grigoriev I.V."/>
            <person name="Debuchy R."/>
            <person name="Gladieux P."/>
            <person name="Thoren M.H."/>
            <person name="Johannesson H."/>
        </authorList>
    </citation>
    <scope>NUCLEOTIDE SEQUENCE</scope>
    <source>
        <strain evidence="1">PSN309</strain>
    </source>
</reference>
<gene>
    <name evidence="1" type="ORF">QBC35DRAFT_274002</name>
</gene>
<comment type="caution">
    <text evidence="1">The sequence shown here is derived from an EMBL/GenBank/DDBJ whole genome shotgun (WGS) entry which is preliminary data.</text>
</comment>
<dbReference type="AlphaFoldDB" id="A0AAN7AF48"/>
<organism evidence="1 2">
    <name type="scientific">Podospora australis</name>
    <dbReference type="NCBI Taxonomy" id="1536484"/>
    <lineage>
        <taxon>Eukaryota</taxon>
        <taxon>Fungi</taxon>
        <taxon>Dikarya</taxon>
        <taxon>Ascomycota</taxon>
        <taxon>Pezizomycotina</taxon>
        <taxon>Sordariomycetes</taxon>
        <taxon>Sordariomycetidae</taxon>
        <taxon>Sordariales</taxon>
        <taxon>Podosporaceae</taxon>
        <taxon>Podospora</taxon>
    </lineage>
</organism>
<sequence>MKACMLATVLTPLIWNSHTMEISGKHGLDVMSPGLSGYAALANLPAGMAMKALRNFHFPFSDASGLNEPQIDFQFMLDCSNWTIRGDKDRRSAKLQITESRKGSLFGQLSLATNYGALLS</sequence>